<comment type="subcellular location">
    <subcellularLocation>
        <location evidence="2">Membrane</location>
    </subcellularLocation>
</comment>
<dbReference type="Gene3D" id="6.10.340.10">
    <property type="match status" value="1"/>
</dbReference>
<sequence length="688" mass="75630">MPKRGQSSFRRLLLSRILLLSLPVLLVGQYVTYRKARSALLETARLNLTESAVKKAAGIDEWAKSLRSSLILVAHSSVLQSGEEDNFQGFLEEVVSELPFEVNCLQMTNLETNEIVASTCGLAAQVQFPQNLWSATQSENWTVSQSEAHIINVGTAEVDNGFFPENIDDSGSDTPETRQVLPRRQNNQLSLISMAPVYIADGEVNRLRYGLSLESYSFLRGEQTPKSLTGSTVILDDTGTIVAHPNPQSVGLNIRDHADSQRLDSLLRSALAGRTNFIHLFSFQQNGEELLAGYHAIDSPVFPKNDDSKWVILAVASLDDALYGLKDINSVLVVLIMSLIIAIISAALYLSRDLARPLEKLRDYALQVNSIESHVEVPKNLKIREVEQLAQALRTMVDRLQSRAQALAFATKEARVANQLKDEFLRVISHELRTPLNGIINSLNLIQDGFCDDRDEEMEYLQMANDSALHLFDIVNDILDIALIEEGQLSLFLEPTDLGVILQEAIALQTLDIQQKGLDLNLVLSAEPLEVQADRDKLKQVFLNIINNAVKFTQAGSITITSQLERFPNAAGNAIASNSNSSQIIKASEQVIVTIVDTGIGVIREKQSQLFQPFVMVDGSTTRESGGVGLGLAIARRLMEMMGGGIQLDSAGHDQGTTVTIAMPTLQAATPPSQHQKTTRKSKKKVKS</sequence>
<organism evidence="12 13">
    <name type="scientific">Limnospira platensis NIES-46</name>
    <dbReference type="NCBI Taxonomy" id="1236695"/>
    <lineage>
        <taxon>Bacteria</taxon>
        <taxon>Bacillati</taxon>
        <taxon>Cyanobacteriota</taxon>
        <taxon>Cyanophyceae</taxon>
        <taxon>Oscillatoriophycideae</taxon>
        <taxon>Oscillatoriales</taxon>
        <taxon>Sirenicapillariaceae</taxon>
        <taxon>Limnospira</taxon>
    </lineage>
</organism>
<reference evidence="12 13" key="1">
    <citation type="journal article" date="2019" name="J Genomics">
        <title>The Draft Genome of a Hydrogen-producing Cyanobacterium, Arthrospira platensis NIES-46.</title>
        <authorList>
            <person name="Suzuki S."/>
            <person name="Yamaguchi H."/>
            <person name="Kawachi M."/>
        </authorList>
    </citation>
    <scope>NUCLEOTIDE SEQUENCE [LARGE SCALE GENOMIC DNA]</scope>
    <source>
        <strain evidence="12 13">NIES-46</strain>
    </source>
</reference>
<evidence type="ECO:0000256" key="1">
    <source>
        <dbReference type="ARBA" id="ARBA00000085"/>
    </source>
</evidence>
<dbReference type="GeneID" id="301685286"/>
<dbReference type="Gene3D" id="1.10.287.130">
    <property type="match status" value="1"/>
</dbReference>
<feature type="compositionally biased region" description="Polar residues" evidence="8">
    <location>
        <begin position="667"/>
        <end position="676"/>
    </location>
</feature>
<keyword evidence="13" id="KW-1185">Reference proteome</keyword>
<dbReference type="RefSeq" id="WP_006617006.1">
    <property type="nucleotide sequence ID" value="NZ_BIMW01000193.1"/>
</dbReference>
<evidence type="ECO:0000256" key="8">
    <source>
        <dbReference type="SAM" id="MobiDB-lite"/>
    </source>
</evidence>
<evidence type="ECO:0000256" key="2">
    <source>
        <dbReference type="ARBA" id="ARBA00004370"/>
    </source>
</evidence>
<keyword evidence="9" id="KW-1133">Transmembrane helix</keyword>
<keyword evidence="9" id="KW-0472">Membrane</keyword>
<keyword evidence="7" id="KW-0902">Two-component regulatory system</keyword>
<feature type="domain" description="HAMP" evidence="11">
    <location>
        <begin position="352"/>
        <end position="405"/>
    </location>
</feature>
<dbReference type="CDD" id="cd06225">
    <property type="entry name" value="HAMP"/>
    <property type="match status" value="1"/>
</dbReference>
<dbReference type="SMART" id="SM00387">
    <property type="entry name" value="HATPase_c"/>
    <property type="match status" value="1"/>
</dbReference>
<dbReference type="InterPro" id="IPR003661">
    <property type="entry name" value="HisK_dim/P_dom"/>
</dbReference>
<evidence type="ECO:0000256" key="7">
    <source>
        <dbReference type="ARBA" id="ARBA00023012"/>
    </source>
</evidence>
<evidence type="ECO:0000256" key="9">
    <source>
        <dbReference type="SAM" id="Phobius"/>
    </source>
</evidence>
<dbReference type="GO" id="GO:0016301">
    <property type="term" value="F:kinase activity"/>
    <property type="evidence" value="ECO:0007669"/>
    <property type="project" value="UniProtKB-KW"/>
</dbReference>
<dbReference type="CDD" id="cd00082">
    <property type="entry name" value="HisKA"/>
    <property type="match status" value="1"/>
</dbReference>
<dbReference type="Gene3D" id="3.30.565.10">
    <property type="entry name" value="Histidine kinase-like ATPase, C-terminal domain"/>
    <property type="match status" value="1"/>
</dbReference>
<comment type="catalytic activity">
    <reaction evidence="1">
        <text>ATP + protein L-histidine = ADP + protein N-phospho-L-histidine.</text>
        <dbReference type="EC" id="2.7.13.3"/>
    </reaction>
</comment>
<evidence type="ECO:0000259" key="10">
    <source>
        <dbReference type="PROSITE" id="PS50109"/>
    </source>
</evidence>
<dbReference type="InterPro" id="IPR003594">
    <property type="entry name" value="HATPase_dom"/>
</dbReference>
<dbReference type="PROSITE" id="PS50109">
    <property type="entry name" value="HIS_KIN"/>
    <property type="match status" value="1"/>
</dbReference>
<feature type="domain" description="Histidine kinase" evidence="10">
    <location>
        <begin position="427"/>
        <end position="667"/>
    </location>
</feature>
<dbReference type="InterPro" id="IPR005467">
    <property type="entry name" value="His_kinase_dom"/>
</dbReference>
<evidence type="ECO:0000256" key="3">
    <source>
        <dbReference type="ARBA" id="ARBA00012438"/>
    </source>
</evidence>
<dbReference type="SUPFAM" id="SSF47384">
    <property type="entry name" value="Homodimeric domain of signal transducing histidine kinase"/>
    <property type="match status" value="1"/>
</dbReference>
<dbReference type="InterPro" id="IPR003660">
    <property type="entry name" value="HAMP_dom"/>
</dbReference>
<name>A0A5M3TEP7_LIMPL</name>
<protein>
    <recommendedName>
        <fullName evidence="3">histidine kinase</fullName>
        <ecNumber evidence="3">2.7.13.3</ecNumber>
    </recommendedName>
</protein>
<dbReference type="Gene3D" id="3.30.450.20">
    <property type="entry name" value="PAS domain"/>
    <property type="match status" value="1"/>
</dbReference>
<evidence type="ECO:0000256" key="4">
    <source>
        <dbReference type="ARBA" id="ARBA00022553"/>
    </source>
</evidence>
<keyword evidence="5" id="KW-0808">Transferase</keyword>
<evidence type="ECO:0000313" key="12">
    <source>
        <dbReference type="EMBL" id="GCE96488.1"/>
    </source>
</evidence>
<keyword evidence="9" id="KW-0812">Transmembrane</keyword>
<dbReference type="SMART" id="SM00388">
    <property type="entry name" value="HisKA"/>
    <property type="match status" value="1"/>
</dbReference>
<feature type="region of interest" description="Disordered" evidence="8">
    <location>
        <begin position="666"/>
        <end position="688"/>
    </location>
</feature>
<feature type="compositionally biased region" description="Basic residues" evidence="8">
    <location>
        <begin position="677"/>
        <end position="688"/>
    </location>
</feature>
<dbReference type="PRINTS" id="PR00344">
    <property type="entry name" value="BCTRLSENSOR"/>
</dbReference>
<dbReference type="InterPro" id="IPR036097">
    <property type="entry name" value="HisK_dim/P_sf"/>
</dbReference>
<keyword evidence="4" id="KW-0597">Phosphoprotein</keyword>
<accession>A0A5M3TEP7</accession>
<dbReference type="SUPFAM" id="SSF55874">
    <property type="entry name" value="ATPase domain of HSP90 chaperone/DNA topoisomerase II/histidine kinase"/>
    <property type="match status" value="1"/>
</dbReference>
<feature type="transmembrane region" description="Helical" evidence="9">
    <location>
        <begin position="331"/>
        <end position="350"/>
    </location>
</feature>
<gene>
    <name evidence="12" type="ORF">NIES46_45600</name>
</gene>
<dbReference type="Pfam" id="PF02518">
    <property type="entry name" value="HATPase_c"/>
    <property type="match status" value="1"/>
</dbReference>
<dbReference type="SMART" id="SM00304">
    <property type="entry name" value="HAMP"/>
    <property type="match status" value="1"/>
</dbReference>
<dbReference type="CDD" id="cd16922">
    <property type="entry name" value="HATPase_EvgS-ArcB-TorS-like"/>
    <property type="match status" value="1"/>
</dbReference>
<dbReference type="Proteomes" id="UP000326169">
    <property type="component" value="Unassembled WGS sequence"/>
</dbReference>
<dbReference type="PANTHER" id="PTHR43047">
    <property type="entry name" value="TWO-COMPONENT HISTIDINE PROTEIN KINASE"/>
    <property type="match status" value="1"/>
</dbReference>
<evidence type="ECO:0000259" key="11">
    <source>
        <dbReference type="PROSITE" id="PS50885"/>
    </source>
</evidence>
<evidence type="ECO:0000256" key="6">
    <source>
        <dbReference type="ARBA" id="ARBA00022777"/>
    </source>
</evidence>
<dbReference type="InterPro" id="IPR036890">
    <property type="entry name" value="HATPase_C_sf"/>
</dbReference>
<dbReference type="Pfam" id="PF00512">
    <property type="entry name" value="HisKA"/>
    <property type="match status" value="1"/>
</dbReference>
<dbReference type="EC" id="2.7.13.3" evidence="3"/>
<comment type="caution">
    <text evidence="12">The sequence shown here is derived from an EMBL/GenBank/DDBJ whole genome shotgun (WGS) entry which is preliminary data.</text>
</comment>
<dbReference type="EMBL" id="BIMW01000193">
    <property type="protein sequence ID" value="GCE96488.1"/>
    <property type="molecule type" value="Genomic_DNA"/>
</dbReference>
<keyword evidence="6 12" id="KW-0418">Kinase</keyword>
<dbReference type="PROSITE" id="PS50885">
    <property type="entry name" value="HAMP"/>
    <property type="match status" value="1"/>
</dbReference>
<proteinExistence type="predicted"/>
<dbReference type="InterPro" id="IPR004358">
    <property type="entry name" value="Sig_transdc_His_kin-like_C"/>
</dbReference>
<evidence type="ECO:0000313" key="13">
    <source>
        <dbReference type="Proteomes" id="UP000326169"/>
    </source>
</evidence>
<evidence type="ECO:0000256" key="5">
    <source>
        <dbReference type="ARBA" id="ARBA00022679"/>
    </source>
</evidence>